<name>A0A016S940_9BILA</name>
<accession>A0A016S940</accession>
<protein>
    <submittedName>
        <fullName evidence="1">Uncharacterized protein</fullName>
    </submittedName>
</protein>
<evidence type="ECO:0000313" key="1">
    <source>
        <dbReference type="EMBL" id="EYB87135.1"/>
    </source>
</evidence>
<proteinExistence type="predicted"/>
<sequence length="105" mass="11764">MRKSSRRQISSLQHSFAGNLFNFGKAEVVFFDVVWPLMVPIGVFYQLVPVSEATIGYVHTHTARLLFRSHGRVHACSLNYANLHALIRAFSAVDYGSFFALTEGS</sequence>
<organism evidence="1 2">
    <name type="scientific">Ancylostoma ceylanicum</name>
    <dbReference type="NCBI Taxonomy" id="53326"/>
    <lineage>
        <taxon>Eukaryota</taxon>
        <taxon>Metazoa</taxon>
        <taxon>Ecdysozoa</taxon>
        <taxon>Nematoda</taxon>
        <taxon>Chromadorea</taxon>
        <taxon>Rhabditida</taxon>
        <taxon>Rhabditina</taxon>
        <taxon>Rhabditomorpha</taxon>
        <taxon>Strongyloidea</taxon>
        <taxon>Ancylostomatidae</taxon>
        <taxon>Ancylostomatinae</taxon>
        <taxon>Ancylostoma</taxon>
    </lineage>
</organism>
<comment type="caution">
    <text evidence="1">The sequence shown here is derived from an EMBL/GenBank/DDBJ whole genome shotgun (WGS) entry which is preliminary data.</text>
</comment>
<dbReference type="AlphaFoldDB" id="A0A016S940"/>
<dbReference type="EMBL" id="JARK01001604">
    <property type="protein sequence ID" value="EYB87135.1"/>
    <property type="molecule type" value="Genomic_DNA"/>
</dbReference>
<dbReference type="Proteomes" id="UP000024635">
    <property type="component" value="Unassembled WGS sequence"/>
</dbReference>
<keyword evidence="2" id="KW-1185">Reference proteome</keyword>
<reference evidence="2" key="1">
    <citation type="journal article" date="2015" name="Nat. Genet.">
        <title>The genome and transcriptome of the zoonotic hookworm Ancylostoma ceylanicum identify infection-specific gene families.</title>
        <authorList>
            <person name="Schwarz E.M."/>
            <person name="Hu Y."/>
            <person name="Antoshechkin I."/>
            <person name="Miller M.M."/>
            <person name="Sternberg P.W."/>
            <person name="Aroian R.V."/>
        </authorList>
    </citation>
    <scope>NUCLEOTIDE SEQUENCE</scope>
    <source>
        <strain evidence="2">HY135</strain>
    </source>
</reference>
<gene>
    <name evidence="1" type="primary">Acey_s0268.g806</name>
    <name evidence="1" type="ORF">Y032_0268g806</name>
</gene>
<evidence type="ECO:0000313" key="2">
    <source>
        <dbReference type="Proteomes" id="UP000024635"/>
    </source>
</evidence>